<dbReference type="Proteomes" id="UP000076630">
    <property type="component" value="Unassembled WGS sequence"/>
</dbReference>
<evidence type="ECO:0000313" key="3">
    <source>
        <dbReference type="Proteomes" id="UP000076630"/>
    </source>
</evidence>
<dbReference type="AlphaFoldDB" id="A0A164A040"/>
<gene>
    <name evidence="2" type="ORF">AV926_06575</name>
</gene>
<accession>A0A164A040</accession>
<dbReference type="Gene3D" id="2.60.120.1350">
    <property type="entry name" value="Protein of unknown function DUF4465"/>
    <property type="match status" value="1"/>
</dbReference>
<dbReference type="InterPro" id="IPR027828">
    <property type="entry name" value="DUF4465"/>
</dbReference>
<evidence type="ECO:0000313" key="2">
    <source>
        <dbReference type="EMBL" id="KZE82768.1"/>
    </source>
</evidence>
<proteinExistence type="predicted"/>
<name>A0A164A040_9FLAO</name>
<comment type="caution">
    <text evidence="2">The sequence shown here is derived from an EMBL/GenBank/DDBJ whole genome shotgun (WGS) entry which is preliminary data.</text>
</comment>
<dbReference type="RefSeq" id="WP_038987213.1">
    <property type="nucleotide sequence ID" value="NZ_JWJO01000043.1"/>
</dbReference>
<feature type="chain" id="PRO_5007848471" description="DUF4465 domain-containing protein" evidence="1">
    <location>
        <begin position="30"/>
        <end position="269"/>
    </location>
</feature>
<sequence length="269" mass="30313">MKKQFLRLSTSFVLGLTLLTATTFTSCSSDDNSTIYQERTTLDLSSVPLTLDTKDGKIWKETFTENTPLAVTSFIFKHTVNTFEESKYWNGFTVSNSTDKTDHKDKFPTYMYGTMADNSAPFLVANTQGLPNGLKIGDPIKLDGANTVATLTDSTTPQSIELALSPYTYHSTERGDQFAKKFEKGDFFKVIIYGLDENNTVTTAPIEHYLIDYRKEKGNVNMNWQKVNLEKLGKVKHLVFYIDSSDKGQWGVNTPAYFTAKNLTVYKTN</sequence>
<protein>
    <recommendedName>
        <fullName evidence="4">DUF4465 domain-containing protein</fullName>
    </recommendedName>
</protein>
<feature type="signal peptide" evidence="1">
    <location>
        <begin position="1"/>
        <end position="29"/>
    </location>
</feature>
<keyword evidence="1" id="KW-0732">Signal</keyword>
<reference evidence="2 3" key="1">
    <citation type="submission" date="2016-01" db="EMBL/GenBank/DDBJ databases">
        <title>Whole genome sequencing of Myroides marinus L41.</title>
        <authorList>
            <person name="Hong K.W."/>
        </authorList>
    </citation>
    <scope>NUCLEOTIDE SEQUENCE [LARGE SCALE GENOMIC DNA]</scope>
    <source>
        <strain evidence="2 3">L41</strain>
    </source>
</reference>
<dbReference type="EMBL" id="LQNU01000043">
    <property type="protein sequence ID" value="KZE82768.1"/>
    <property type="molecule type" value="Genomic_DNA"/>
</dbReference>
<organism evidence="2 3">
    <name type="scientific">Myroides marinus</name>
    <dbReference type="NCBI Taxonomy" id="703342"/>
    <lineage>
        <taxon>Bacteria</taxon>
        <taxon>Pseudomonadati</taxon>
        <taxon>Bacteroidota</taxon>
        <taxon>Flavobacteriia</taxon>
        <taxon>Flavobacteriales</taxon>
        <taxon>Flavobacteriaceae</taxon>
        <taxon>Myroides</taxon>
    </lineage>
</organism>
<dbReference type="PROSITE" id="PS51257">
    <property type="entry name" value="PROKAR_LIPOPROTEIN"/>
    <property type="match status" value="1"/>
</dbReference>
<dbReference type="OrthoDB" id="975232at2"/>
<keyword evidence="3" id="KW-1185">Reference proteome</keyword>
<dbReference type="Pfam" id="PF14717">
    <property type="entry name" value="DUF4465"/>
    <property type="match status" value="1"/>
</dbReference>
<evidence type="ECO:0000256" key="1">
    <source>
        <dbReference type="SAM" id="SignalP"/>
    </source>
</evidence>
<evidence type="ECO:0008006" key="4">
    <source>
        <dbReference type="Google" id="ProtNLM"/>
    </source>
</evidence>